<evidence type="ECO:0000256" key="2">
    <source>
        <dbReference type="SAM" id="SignalP"/>
    </source>
</evidence>
<reference evidence="5" key="1">
    <citation type="submission" date="2017-02" db="UniProtKB">
        <authorList>
            <consortium name="WormBaseParasite"/>
        </authorList>
    </citation>
    <scope>IDENTIFICATION</scope>
</reference>
<feature type="signal peptide" evidence="2">
    <location>
        <begin position="1"/>
        <end position="31"/>
    </location>
</feature>
<evidence type="ECO:0000313" key="4">
    <source>
        <dbReference type="Proteomes" id="UP000274429"/>
    </source>
</evidence>
<dbReference type="EMBL" id="UYWX01000619">
    <property type="protein sequence ID" value="VDM18676.1"/>
    <property type="molecule type" value="Genomic_DNA"/>
</dbReference>
<protein>
    <submittedName>
        <fullName evidence="5">SynN domain-containing protein</fullName>
    </submittedName>
</protein>
<dbReference type="PROSITE" id="PS51257">
    <property type="entry name" value="PROKAR_LIPOPROTEIN"/>
    <property type="match status" value="1"/>
</dbReference>
<gene>
    <name evidence="3" type="ORF">TTAC_LOCUS1936</name>
</gene>
<dbReference type="Proteomes" id="UP000274429">
    <property type="component" value="Unassembled WGS sequence"/>
</dbReference>
<evidence type="ECO:0000313" key="3">
    <source>
        <dbReference type="EMBL" id="VDM18676.1"/>
    </source>
</evidence>
<feature type="compositionally biased region" description="Polar residues" evidence="1">
    <location>
        <begin position="69"/>
        <end position="81"/>
    </location>
</feature>
<keyword evidence="2" id="KW-0732">Signal</keyword>
<feature type="compositionally biased region" description="Polar residues" evidence="1">
    <location>
        <begin position="48"/>
        <end position="57"/>
    </location>
</feature>
<proteinExistence type="predicted"/>
<sequence>MRLNPLPSPSSSFTSFLFFFFFFSIPAFLLSSCGQFIPCCSDFTTATATFPSNPSNESRTDDSEEAGNVMSTPTASVTQEVQEARRKLMKLRGIGQRVGPLMRDLKKLIPPPSPPPQPSESLNNALKDGIAKLIVLNKALASLRTVRNNLVHSRDEISSKFAPLHKEADAALVSIRASVDKAFNKARVRLEAVEMNFQKEVKIIKTDLKGTENSIHSIPDGLPRLDDKETEVQNAVGLFLRFSNVKAMAQKVREDLAQLKMEKYTVSQEGIRDELNNLDFIIERDATDQSNTDAPLETEFTDQVVLHSIC</sequence>
<evidence type="ECO:0000256" key="1">
    <source>
        <dbReference type="SAM" id="MobiDB-lite"/>
    </source>
</evidence>
<accession>A0A0R3WMG1</accession>
<feature type="chain" id="PRO_5043132896" evidence="2">
    <location>
        <begin position="32"/>
        <end position="310"/>
    </location>
</feature>
<keyword evidence="4" id="KW-1185">Reference proteome</keyword>
<feature type="region of interest" description="Disordered" evidence="1">
    <location>
        <begin position="48"/>
        <end position="82"/>
    </location>
</feature>
<reference evidence="3 4" key="2">
    <citation type="submission" date="2018-11" db="EMBL/GenBank/DDBJ databases">
        <authorList>
            <consortium name="Pathogen Informatics"/>
        </authorList>
    </citation>
    <scope>NUCLEOTIDE SEQUENCE [LARGE SCALE GENOMIC DNA]</scope>
</reference>
<dbReference type="WBParaSite" id="TTAC_0000194901-mRNA-1">
    <property type="protein sequence ID" value="TTAC_0000194901-mRNA-1"/>
    <property type="gene ID" value="TTAC_0000194901"/>
</dbReference>
<name>A0A0R3WMG1_HYDTA</name>
<organism evidence="5">
    <name type="scientific">Hydatigena taeniaeformis</name>
    <name type="common">Feline tapeworm</name>
    <name type="synonym">Taenia taeniaeformis</name>
    <dbReference type="NCBI Taxonomy" id="6205"/>
    <lineage>
        <taxon>Eukaryota</taxon>
        <taxon>Metazoa</taxon>
        <taxon>Spiralia</taxon>
        <taxon>Lophotrochozoa</taxon>
        <taxon>Platyhelminthes</taxon>
        <taxon>Cestoda</taxon>
        <taxon>Eucestoda</taxon>
        <taxon>Cyclophyllidea</taxon>
        <taxon>Taeniidae</taxon>
        <taxon>Hydatigera</taxon>
    </lineage>
</organism>
<evidence type="ECO:0000313" key="5">
    <source>
        <dbReference type="WBParaSite" id="TTAC_0000194901-mRNA-1"/>
    </source>
</evidence>
<dbReference type="OrthoDB" id="10597131at2759"/>
<dbReference type="AlphaFoldDB" id="A0A0R3WMG1"/>